<gene>
    <name evidence="1" type="ORF">PORY_002328</name>
</gene>
<keyword evidence="2" id="KW-1185">Reference proteome</keyword>
<protein>
    <submittedName>
        <fullName evidence="1">Uncharacterized protein</fullName>
    </submittedName>
</protein>
<name>A0ACB7CBN4_9ASCO</name>
<accession>A0ACB7CBN4</accession>
<dbReference type="Proteomes" id="UP000768646">
    <property type="component" value="Unassembled WGS sequence"/>
</dbReference>
<evidence type="ECO:0000313" key="2">
    <source>
        <dbReference type="Proteomes" id="UP000768646"/>
    </source>
</evidence>
<sequence length="663" mass="77243">MFFWKCLERKSLSVIFLDFRFFRRNKSVFSWKKRSKNSFLQNIRVLEQYVVELRKKLEKDKNQRIFECSNFDQKSSKNEYVSLYKSICDLQNQEFSLEVKKPAIPSFFSKKFESSFQELSSDTTWGQKLNIINSYGGFSGLTVSEVNELIVAISSEERGRLAEVILNMIKDASIPPNRLTYELIMDGYAEIGNAERAMHLFSQMKQCGIIPSVFSYAHLMKACLKANSANDALLVFKDMKKNSIEPNLTVYTTLISALIRKRLFNNAWDVFDLLKYRSKDVSPDVKTYSLMIHACSLTGEAERANNLFEEMSLHSDGPLTPTLGTYNALIHAFVARKDYFYEAWRIAKMMMDNNILMDINTLNALLKGCGKAGDLKKARILAKFIFQKYDCLDNVDVHTFQGLLRAYSNYIPNNHTLISKKVDCVNNKHDADILISKLDTGISENINNGFFQDIKNFVFFKEELSTSGDVLKESKALIAYMQKNKYPFLDVQLMNTYLSVLINHKSYLMFRHVYENMYYSITIENQEKSINLHSNKYKRGPYAYQLALDAAYKFNDLDFARSVWNERKYWRYLIENERKKSKKISEEFTQEYLNELDFSVYKLMINILTKNNLLKEVQDLLVSSKNLFPWKIDHLKPLWRKVGQIKDDALKSLILEITGLRKG</sequence>
<comment type="caution">
    <text evidence="1">The sequence shown here is derived from an EMBL/GenBank/DDBJ whole genome shotgun (WGS) entry which is preliminary data.</text>
</comment>
<reference evidence="1 2" key="1">
    <citation type="journal article" date="2021" name="Commun. Biol.">
        <title>Genomic insights into the host specific adaptation of the Pneumocystis genus.</title>
        <authorList>
            <person name="Cisse O.H."/>
            <person name="Ma L."/>
            <person name="Dekker J.P."/>
            <person name="Khil P.P."/>
            <person name="Youn J.-H."/>
            <person name="Brenchley J.M."/>
            <person name="Blair R."/>
            <person name="Pahar B."/>
            <person name="Chabe M."/>
            <person name="Van Rompay K.K.A."/>
            <person name="Keesler R."/>
            <person name="Sukura A."/>
            <person name="Hirsch V."/>
            <person name="Kutty G."/>
            <person name="Liu Y."/>
            <person name="Peng L."/>
            <person name="Chen J."/>
            <person name="Song J."/>
            <person name="Weissenbacher-Lang C."/>
            <person name="Xu J."/>
            <person name="Upham N.S."/>
            <person name="Stajich J.E."/>
            <person name="Cuomo C.A."/>
            <person name="Cushion M.T."/>
            <person name="Kovacs J.A."/>
        </authorList>
    </citation>
    <scope>NUCLEOTIDE SEQUENCE [LARGE SCALE GENOMIC DNA]</scope>
    <source>
        <strain evidence="1 2">RABM</strain>
    </source>
</reference>
<proteinExistence type="predicted"/>
<evidence type="ECO:0000313" key="1">
    <source>
        <dbReference type="EMBL" id="KAG4304353.1"/>
    </source>
</evidence>
<dbReference type="EMBL" id="JABTEG010000009">
    <property type="protein sequence ID" value="KAG4304353.1"/>
    <property type="molecule type" value="Genomic_DNA"/>
</dbReference>
<organism evidence="1 2">
    <name type="scientific">Pneumocystis oryctolagi</name>
    <dbReference type="NCBI Taxonomy" id="42067"/>
    <lineage>
        <taxon>Eukaryota</taxon>
        <taxon>Fungi</taxon>
        <taxon>Dikarya</taxon>
        <taxon>Ascomycota</taxon>
        <taxon>Taphrinomycotina</taxon>
        <taxon>Pneumocystomycetes</taxon>
        <taxon>Pneumocystaceae</taxon>
        <taxon>Pneumocystis</taxon>
    </lineage>
</organism>